<dbReference type="EMBL" id="JARQZJ010000005">
    <property type="protein sequence ID" value="KAK9871338.1"/>
    <property type="molecule type" value="Genomic_DNA"/>
</dbReference>
<dbReference type="GO" id="GO:0005634">
    <property type="term" value="C:nucleus"/>
    <property type="evidence" value="ECO:0007669"/>
    <property type="project" value="TreeGrafter"/>
</dbReference>
<keyword evidence="3" id="KW-0479">Metal-binding</keyword>
<comment type="caution">
    <text evidence="9">The sequence shown here is derived from an EMBL/GenBank/DDBJ whole genome shotgun (WGS) entry which is preliminary data.</text>
</comment>
<dbReference type="PANTHER" id="PTHR10044">
    <property type="entry name" value="INHIBITOR OF APOPTOSIS"/>
    <property type="match status" value="1"/>
</dbReference>
<dbReference type="CDD" id="cd00022">
    <property type="entry name" value="BIR"/>
    <property type="match status" value="3"/>
</dbReference>
<dbReference type="GO" id="GO:0089720">
    <property type="term" value="F:caspase binding"/>
    <property type="evidence" value="ECO:0007669"/>
    <property type="project" value="UniProtKB-ARBA"/>
</dbReference>
<feature type="domain" description="RING-type" evidence="8">
    <location>
        <begin position="447"/>
        <end position="482"/>
    </location>
</feature>
<reference evidence="9 10" key="1">
    <citation type="submission" date="2023-03" db="EMBL/GenBank/DDBJ databases">
        <title>Genome insight into feeding habits of ladybird beetles.</title>
        <authorList>
            <person name="Li H.-S."/>
            <person name="Huang Y.-H."/>
            <person name="Pang H."/>
        </authorList>
    </citation>
    <scope>NUCLEOTIDE SEQUENCE [LARGE SCALE GENOMIC DNA]</scope>
    <source>
        <strain evidence="9">SYSU_2023b</strain>
        <tissue evidence="9">Whole body</tissue>
    </source>
</reference>
<evidence type="ECO:0000256" key="7">
    <source>
        <dbReference type="SAM" id="MobiDB-lite"/>
    </source>
</evidence>
<keyword evidence="4 6" id="KW-0863">Zinc-finger</keyword>
<dbReference type="GO" id="GO:0061630">
    <property type="term" value="F:ubiquitin protein ligase activity"/>
    <property type="evidence" value="ECO:0007669"/>
    <property type="project" value="TreeGrafter"/>
</dbReference>
<protein>
    <recommendedName>
        <fullName evidence="8">RING-type domain-containing protein</fullName>
    </recommendedName>
</protein>
<dbReference type="Gene3D" id="1.10.1170.10">
    <property type="entry name" value="Inhibitor Of Apoptosis Protein (2mihbC-IAP-1), Chain A"/>
    <property type="match status" value="3"/>
</dbReference>
<accession>A0AAW1TSD0</accession>
<dbReference type="SMART" id="SM00238">
    <property type="entry name" value="BIR"/>
    <property type="match status" value="3"/>
</dbReference>
<keyword evidence="2" id="KW-0053">Apoptosis</keyword>
<dbReference type="GO" id="GO:0022416">
    <property type="term" value="P:chaeta development"/>
    <property type="evidence" value="ECO:0007669"/>
    <property type="project" value="UniProtKB-ARBA"/>
</dbReference>
<dbReference type="PROSITE" id="PS01282">
    <property type="entry name" value="BIR_REPEAT_1"/>
    <property type="match status" value="3"/>
</dbReference>
<evidence type="ECO:0000256" key="4">
    <source>
        <dbReference type="ARBA" id="ARBA00022771"/>
    </source>
</evidence>
<dbReference type="InterPro" id="IPR001841">
    <property type="entry name" value="Znf_RING"/>
</dbReference>
<evidence type="ECO:0000256" key="1">
    <source>
        <dbReference type="ARBA" id="ARBA00006672"/>
    </source>
</evidence>
<feature type="region of interest" description="Disordered" evidence="7">
    <location>
        <begin position="403"/>
        <end position="422"/>
    </location>
</feature>
<dbReference type="InterPro" id="IPR013083">
    <property type="entry name" value="Znf_RING/FYVE/PHD"/>
</dbReference>
<organism evidence="9 10">
    <name type="scientific">Henosepilachna vigintioctopunctata</name>
    <dbReference type="NCBI Taxonomy" id="420089"/>
    <lineage>
        <taxon>Eukaryota</taxon>
        <taxon>Metazoa</taxon>
        <taxon>Ecdysozoa</taxon>
        <taxon>Arthropoda</taxon>
        <taxon>Hexapoda</taxon>
        <taxon>Insecta</taxon>
        <taxon>Pterygota</taxon>
        <taxon>Neoptera</taxon>
        <taxon>Endopterygota</taxon>
        <taxon>Coleoptera</taxon>
        <taxon>Polyphaga</taxon>
        <taxon>Cucujiformia</taxon>
        <taxon>Coccinelloidea</taxon>
        <taxon>Coccinellidae</taxon>
        <taxon>Epilachninae</taxon>
        <taxon>Epilachnini</taxon>
        <taxon>Henosepilachna</taxon>
    </lineage>
</organism>
<dbReference type="Gene3D" id="3.30.40.10">
    <property type="entry name" value="Zinc/RING finger domain, C3HC4 (zinc finger)"/>
    <property type="match status" value="1"/>
</dbReference>
<keyword evidence="10" id="KW-1185">Reference proteome</keyword>
<evidence type="ECO:0000256" key="3">
    <source>
        <dbReference type="ARBA" id="ARBA00022723"/>
    </source>
</evidence>
<dbReference type="GO" id="GO:0008270">
    <property type="term" value="F:zinc ion binding"/>
    <property type="evidence" value="ECO:0007669"/>
    <property type="project" value="UniProtKB-KW"/>
</dbReference>
<dbReference type="FunFam" id="3.30.40.10:FF:000184">
    <property type="entry name" value="Baculoviral IAP repeat containing 2"/>
    <property type="match status" value="1"/>
</dbReference>
<dbReference type="SUPFAM" id="SSF57924">
    <property type="entry name" value="Inhibitor of apoptosis (IAP) repeat"/>
    <property type="match status" value="3"/>
</dbReference>
<dbReference type="InterPro" id="IPR050784">
    <property type="entry name" value="IAP"/>
</dbReference>
<evidence type="ECO:0000259" key="8">
    <source>
        <dbReference type="PROSITE" id="PS50089"/>
    </source>
</evidence>
<dbReference type="GO" id="GO:0051726">
    <property type="term" value="P:regulation of cell cycle"/>
    <property type="evidence" value="ECO:0007669"/>
    <property type="project" value="TreeGrafter"/>
</dbReference>
<dbReference type="GO" id="GO:0004869">
    <property type="term" value="F:cysteine-type endopeptidase inhibitor activity"/>
    <property type="evidence" value="ECO:0007669"/>
    <property type="project" value="UniProtKB-ARBA"/>
</dbReference>
<dbReference type="AlphaFoldDB" id="A0AAW1TSD0"/>
<dbReference type="Gene3D" id="1.10.8.10">
    <property type="entry name" value="DNA helicase RuvA subunit, C-terminal domain"/>
    <property type="match status" value="1"/>
</dbReference>
<dbReference type="Pfam" id="PF13920">
    <property type="entry name" value="zf-C3HC4_3"/>
    <property type="match status" value="1"/>
</dbReference>
<dbReference type="GO" id="GO:0043066">
    <property type="term" value="P:negative regulation of apoptotic process"/>
    <property type="evidence" value="ECO:0007669"/>
    <property type="project" value="TreeGrafter"/>
</dbReference>
<feature type="compositionally biased region" description="Low complexity" evidence="7">
    <location>
        <begin position="410"/>
        <end position="420"/>
    </location>
</feature>
<evidence type="ECO:0000256" key="2">
    <source>
        <dbReference type="ARBA" id="ARBA00022703"/>
    </source>
</evidence>
<dbReference type="GO" id="GO:0048471">
    <property type="term" value="C:perinuclear region of cytoplasm"/>
    <property type="evidence" value="ECO:0007669"/>
    <property type="project" value="UniProtKB-ARBA"/>
</dbReference>
<keyword evidence="5" id="KW-0862">Zinc</keyword>
<dbReference type="GO" id="GO:0043027">
    <property type="term" value="F:cysteine-type endopeptidase inhibitor activity involved in apoptotic process"/>
    <property type="evidence" value="ECO:0007669"/>
    <property type="project" value="UniProtKB-ARBA"/>
</dbReference>
<dbReference type="GO" id="GO:0006915">
    <property type="term" value="P:apoptotic process"/>
    <property type="evidence" value="ECO:0007669"/>
    <property type="project" value="UniProtKB-KW"/>
</dbReference>
<sequence length="494" mass="55474">MNSEENRLETFSDWPTSAPVSHVRIAKAGFYFTKEGLTVECFACHVRILEWNYGDQVMAKHKAASPSCPFVLDPTTSGNVPIIPQLISQPSSSVNLDFTQESVRLASFRNWPIPHIVTPESLASAGFYYFDNGDNTKCAYCKGVMTSWLPEDDPDKEHKRHFPNCAYVISTISPRLLERLPRDNSLTNVDLVEKEDLDALGVNTHKIPKKPSCATVESRLRTFSSWPSELIQTPEDLSQAGFYYEGIGDQVRCFHCDGGLRHWDPEDDPWTEHARWFPLCSFVKIVKGHDFIVSCSKAQVDNTILQEKLTNLKPKAKRRFNVTDAELDEHMSSEQVTTALNIGLSIDRVKRALREKLQQTGAPFVRADTLVLAAVNLQIEEEGRSEIEAECTDNYGDFMLKPTTNHVTSDDSSPTPSDDVPLAKVPDLSKKLSLEEENRILREQRLCKVCMDNEVGVVFLPCGHFATCVNCAPNLQDCPVCRTTIKATVRTFLA</sequence>
<comment type="similarity">
    <text evidence="1">Belongs to the IAP family.</text>
</comment>
<evidence type="ECO:0000313" key="10">
    <source>
        <dbReference type="Proteomes" id="UP001431783"/>
    </source>
</evidence>
<dbReference type="PANTHER" id="PTHR10044:SF139">
    <property type="entry name" value="DEATH-ASSOCIATED INHIBITOR OF APOPTOSIS 2"/>
    <property type="match status" value="1"/>
</dbReference>
<dbReference type="GO" id="GO:0005829">
    <property type="term" value="C:cytosol"/>
    <property type="evidence" value="ECO:0007669"/>
    <property type="project" value="UniProtKB-ARBA"/>
</dbReference>
<dbReference type="GO" id="GO:0031398">
    <property type="term" value="P:positive regulation of protein ubiquitination"/>
    <property type="evidence" value="ECO:0007669"/>
    <property type="project" value="TreeGrafter"/>
</dbReference>
<proteinExistence type="inferred from homology"/>
<dbReference type="Proteomes" id="UP001431783">
    <property type="component" value="Unassembled WGS sequence"/>
</dbReference>
<dbReference type="FunFam" id="1.10.1170.10:FF:000003">
    <property type="entry name" value="E3 ubiquitin-protein ligase XIAP"/>
    <property type="match status" value="1"/>
</dbReference>
<dbReference type="GO" id="GO:0070936">
    <property type="term" value="P:protein K48-linked ubiquitination"/>
    <property type="evidence" value="ECO:0007669"/>
    <property type="project" value="UniProtKB-ARBA"/>
</dbReference>
<dbReference type="PROSITE" id="PS50143">
    <property type="entry name" value="BIR_REPEAT_2"/>
    <property type="match status" value="3"/>
</dbReference>
<dbReference type="InterPro" id="IPR001370">
    <property type="entry name" value="BIR_rpt"/>
</dbReference>
<dbReference type="SMART" id="SM00184">
    <property type="entry name" value="RING"/>
    <property type="match status" value="1"/>
</dbReference>
<dbReference type="FunFam" id="1.10.1170.10:FF:000002">
    <property type="entry name" value="Baculoviral IAP repeat containing 7"/>
    <property type="match status" value="1"/>
</dbReference>
<evidence type="ECO:0000256" key="6">
    <source>
        <dbReference type="PROSITE-ProRule" id="PRU00175"/>
    </source>
</evidence>
<gene>
    <name evidence="9" type="ORF">WA026_011605</name>
</gene>
<dbReference type="GO" id="GO:0031625">
    <property type="term" value="F:ubiquitin protein ligase binding"/>
    <property type="evidence" value="ECO:0007669"/>
    <property type="project" value="UniProtKB-ARBA"/>
</dbReference>
<evidence type="ECO:0000313" key="9">
    <source>
        <dbReference type="EMBL" id="KAK9871338.1"/>
    </source>
</evidence>
<name>A0AAW1TSD0_9CUCU</name>
<evidence type="ECO:0000256" key="5">
    <source>
        <dbReference type="ARBA" id="ARBA00022833"/>
    </source>
</evidence>
<dbReference type="Pfam" id="PF00653">
    <property type="entry name" value="BIR"/>
    <property type="match status" value="3"/>
</dbReference>
<dbReference type="PROSITE" id="PS50089">
    <property type="entry name" value="ZF_RING_2"/>
    <property type="match status" value="1"/>
</dbReference>
<dbReference type="CDD" id="cd16713">
    <property type="entry name" value="RING-HC_BIRC2_3_7"/>
    <property type="match status" value="1"/>
</dbReference>